<protein>
    <submittedName>
        <fullName evidence="5">Glycosyl hydrolase 115 family protein</fullName>
    </submittedName>
</protein>
<dbReference type="InterPro" id="IPR005154">
    <property type="entry name" value="Glyco_hydro_67_aGlcAse_N"/>
</dbReference>
<dbReference type="Proteomes" id="UP001467690">
    <property type="component" value="Unassembled WGS sequence"/>
</dbReference>
<comment type="caution">
    <text evidence="5">The sequence shown here is derived from an EMBL/GenBank/DDBJ whole genome shotgun (WGS) entry which is preliminary data.</text>
</comment>
<keyword evidence="2" id="KW-0732">Signal</keyword>
<sequence>MNLSKLKQQICLLAALLCSLLQPVFAFGVQQFIYADQSATDTKQSMEIVGQSNASIFVAANESKGVLRAAQDLQDDLQAVTGQKLPLINDLTTASGNVIVIATIGQSQLLKQLEQAAKINLTAIDNQWDAYQIQLVNDISPEIKKALIIAGSNKRGAIYGTYDISEQAGVSPWYYWADVPVKKSKTLFSQLHKPIVEIPKVKYRGIFLNDEAPALTNWVNKNFGGYNHQFYVNVFELMLRLKANYLWPAMWNNAFADDDRQNMVLADEYGIVMGTSHHEPMMRADKEWDRDGEGEWQYSTNRQNLYQFWQRGVKRNAPYESLYTLGMRGREDSAMQEGENIKLLEQIVADQRRILAKQIKDKNLQDIPQVWCLYKEVQAFYEKGMRVPDDVILLWADDNWGNIRRLPTQAEQARSGGAGVYYHFDYVGGPRSYRWINVTPIAKIWEQMNQAYIFNANQIWITNVGDLKPMEYPTEFFLKMAWDPTDFNQNNLDAYGIDWATRYFGSQYAEQINQLVKTYTRHNQRRKPELMSADVYSQIHYNEADRIEQELNEAVALAESLYHKIDKTRQDAFFQLVLHPVKATAIVSKLYFATAKNRLYAMQGRVNANKYATLARTLFAKDAALKAEYDSINQGKWQHFMDQPHIGYNNWNNPAADTLPVLYEYQPHPSAEMGLTVEGSAASFPDTGSFNLEFDSMGLAKRGIELYNRGLTPYKFNVQTSADWIKLNHLNGEVTDHLQLQVSIDWRKLPAGQHKGSISIKGTSWQAAQIHITANKAPQKLTQKATGFVEADGYVAINAANFSQANTVEGYRWQVIKGLGRTADTISVFPKSYRTFDIRDDHPVVEYPVSFFSTGQFAVEIQALPTLSYFPDRKPKLGISVNNGPVRVIELDLSTKKPAWGAAVSEGIRKIKTNIVIDKAGQHTIQLHNLDLSVGVERILIDTGGLKPSYLGPPESQFK</sequence>
<feature type="domain" description="Alpha glucuronidase N-terminal" evidence="3">
    <location>
        <begin position="53"/>
        <end position="163"/>
    </location>
</feature>
<evidence type="ECO:0000259" key="3">
    <source>
        <dbReference type="Pfam" id="PF03648"/>
    </source>
</evidence>
<dbReference type="Pfam" id="PF15979">
    <property type="entry name" value="Glyco_hydro_115"/>
    <property type="match status" value="1"/>
</dbReference>
<dbReference type="Gene3D" id="1.20.58.2150">
    <property type="match status" value="1"/>
</dbReference>
<dbReference type="Gene3D" id="2.60.120.1620">
    <property type="match status" value="1"/>
</dbReference>
<dbReference type="SUPFAM" id="SSF55545">
    <property type="entry name" value="beta-N-acetylhexosaminidase-like domain"/>
    <property type="match status" value="1"/>
</dbReference>
<dbReference type="PANTHER" id="PTHR37842:SF2">
    <property type="entry name" value="GYLCOSYL HYDROLASE 115 C-TERMINAL DOMAIN-CONTAINING PROTEIN"/>
    <property type="match status" value="1"/>
</dbReference>
<dbReference type="InterPro" id="IPR029018">
    <property type="entry name" value="Hex-like_dom2"/>
</dbReference>
<gene>
    <name evidence="5" type="ORF">ABS311_00630</name>
</gene>
<feature type="signal peptide" evidence="2">
    <location>
        <begin position="1"/>
        <end position="26"/>
    </location>
</feature>
<accession>A0ABV1RBV6</accession>
<dbReference type="RefSeq" id="WP_350400215.1">
    <property type="nucleotide sequence ID" value="NZ_JBELOE010000051.1"/>
</dbReference>
<name>A0ABV1RBV6_9ALTE</name>
<feature type="chain" id="PRO_5046789121" evidence="2">
    <location>
        <begin position="27"/>
        <end position="959"/>
    </location>
</feature>
<dbReference type="Gene3D" id="3.20.20.520">
    <property type="entry name" value="Glycosyl hydrolase family 115"/>
    <property type="match status" value="1"/>
</dbReference>
<dbReference type="InterPro" id="IPR041437">
    <property type="entry name" value="GH115_C"/>
</dbReference>
<keyword evidence="1 5" id="KW-0378">Hydrolase</keyword>
<dbReference type="GO" id="GO:0016787">
    <property type="term" value="F:hydrolase activity"/>
    <property type="evidence" value="ECO:0007669"/>
    <property type="project" value="UniProtKB-KW"/>
</dbReference>
<evidence type="ECO:0000313" key="5">
    <source>
        <dbReference type="EMBL" id="MER2490394.1"/>
    </source>
</evidence>
<feature type="domain" description="Gylcosyl hydrolase 115 C-terminal" evidence="4">
    <location>
        <begin position="787"/>
        <end position="955"/>
    </location>
</feature>
<reference evidence="5 6" key="1">
    <citation type="submission" date="2024-06" db="EMBL/GenBank/DDBJ databases">
        <authorList>
            <person name="Chen R.Y."/>
        </authorList>
    </citation>
    <scope>NUCLEOTIDE SEQUENCE [LARGE SCALE GENOMIC DNA]</scope>
    <source>
        <strain evidence="5 6">D2</strain>
    </source>
</reference>
<dbReference type="InterPro" id="IPR031924">
    <property type="entry name" value="GH115"/>
</dbReference>
<keyword evidence="6" id="KW-1185">Reference proteome</keyword>
<organism evidence="5 6">
    <name type="scientific">Catenovulum sediminis</name>
    <dbReference type="NCBI Taxonomy" id="1740262"/>
    <lineage>
        <taxon>Bacteria</taxon>
        <taxon>Pseudomonadati</taxon>
        <taxon>Pseudomonadota</taxon>
        <taxon>Gammaproteobacteria</taxon>
        <taxon>Alteromonadales</taxon>
        <taxon>Alteromonadaceae</taxon>
        <taxon>Catenovulum</taxon>
    </lineage>
</organism>
<proteinExistence type="predicted"/>
<evidence type="ECO:0000256" key="1">
    <source>
        <dbReference type="ARBA" id="ARBA00022801"/>
    </source>
</evidence>
<evidence type="ECO:0000313" key="6">
    <source>
        <dbReference type="Proteomes" id="UP001467690"/>
    </source>
</evidence>
<dbReference type="Pfam" id="PF17829">
    <property type="entry name" value="GH115_C"/>
    <property type="match status" value="1"/>
</dbReference>
<evidence type="ECO:0000256" key="2">
    <source>
        <dbReference type="SAM" id="SignalP"/>
    </source>
</evidence>
<dbReference type="Gene3D" id="3.30.379.10">
    <property type="entry name" value="Chitobiase/beta-hexosaminidase domain 2-like"/>
    <property type="match status" value="1"/>
</dbReference>
<dbReference type="Pfam" id="PF03648">
    <property type="entry name" value="Glyco_hydro_67N"/>
    <property type="match status" value="1"/>
</dbReference>
<dbReference type="EMBL" id="JBELOE010000051">
    <property type="protein sequence ID" value="MER2490394.1"/>
    <property type="molecule type" value="Genomic_DNA"/>
</dbReference>
<evidence type="ECO:0000259" key="4">
    <source>
        <dbReference type="Pfam" id="PF17829"/>
    </source>
</evidence>
<dbReference type="PANTHER" id="PTHR37842">
    <property type="match status" value="1"/>
</dbReference>
<dbReference type="InterPro" id="IPR042301">
    <property type="entry name" value="GH115_sf"/>
</dbReference>